<evidence type="ECO:0000313" key="1">
    <source>
        <dbReference type="EMBL" id="KKN44430.1"/>
    </source>
</evidence>
<reference evidence="1" key="1">
    <citation type="journal article" date="2015" name="Nature">
        <title>Complex archaea that bridge the gap between prokaryotes and eukaryotes.</title>
        <authorList>
            <person name="Spang A."/>
            <person name="Saw J.H."/>
            <person name="Jorgensen S.L."/>
            <person name="Zaremba-Niedzwiedzka K."/>
            <person name="Martijn J."/>
            <person name="Lind A.E."/>
            <person name="van Eijk R."/>
            <person name="Schleper C."/>
            <person name="Guy L."/>
            <person name="Ettema T.J."/>
        </authorList>
    </citation>
    <scope>NUCLEOTIDE SEQUENCE</scope>
</reference>
<dbReference type="EMBL" id="LAZR01001452">
    <property type="protein sequence ID" value="KKN44430.1"/>
    <property type="molecule type" value="Genomic_DNA"/>
</dbReference>
<comment type="caution">
    <text evidence="1">The sequence shown here is derived from an EMBL/GenBank/DDBJ whole genome shotgun (WGS) entry which is preliminary data.</text>
</comment>
<organism evidence="1">
    <name type="scientific">marine sediment metagenome</name>
    <dbReference type="NCBI Taxonomy" id="412755"/>
    <lineage>
        <taxon>unclassified sequences</taxon>
        <taxon>metagenomes</taxon>
        <taxon>ecological metagenomes</taxon>
    </lineage>
</organism>
<protein>
    <submittedName>
        <fullName evidence="1">Uncharacterized protein</fullName>
    </submittedName>
</protein>
<accession>A0A0F9QJZ4</accession>
<dbReference type="AlphaFoldDB" id="A0A0F9QJZ4"/>
<proteinExistence type="predicted"/>
<sequence length="106" mass="12055">MTNEASLTDPAGIYKRSYDAALVSEIALRHNVREGLNEPWGHDGKKTKAELRAEGASLFQDPLLLSAQHREATQHWEMQPSEDGPTVSRRYVEHLKRLDKAMQEDE</sequence>
<name>A0A0F9QJZ4_9ZZZZ</name>
<gene>
    <name evidence="1" type="ORF">LCGC14_0693110</name>
</gene>